<dbReference type="EMBL" id="GBXM01087878">
    <property type="protein sequence ID" value="JAH20699.1"/>
    <property type="molecule type" value="Transcribed_RNA"/>
</dbReference>
<name>A0A0E9QV19_ANGAN</name>
<evidence type="ECO:0000313" key="1">
    <source>
        <dbReference type="EMBL" id="JAH20699.1"/>
    </source>
</evidence>
<protein>
    <submittedName>
        <fullName evidence="1">Uncharacterized protein</fullName>
    </submittedName>
</protein>
<dbReference type="AlphaFoldDB" id="A0A0E9QV19"/>
<proteinExistence type="predicted"/>
<reference evidence="1" key="1">
    <citation type="submission" date="2014-11" db="EMBL/GenBank/DDBJ databases">
        <authorList>
            <person name="Amaro Gonzalez C."/>
        </authorList>
    </citation>
    <scope>NUCLEOTIDE SEQUENCE</scope>
</reference>
<accession>A0A0E9QV19</accession>
<organism evidence="1">
    <name type="scientific">Anguilla anguilla</name>
    <name type="common">European freshwater eel</name>
    <name type="synonym">Muraena anguilla</name>
    <dbReference type="NCBI Taxonomy" id="7936"/>
    <lineage>
        <taxon>Eukaryota</taxon>
        <taxon>Metazoa</taxon>
        <taxon>Chordata</taxon>
        <taxon>Craniata</taxon>
        <taxon>Vertebrata</taxon>
        <taxon>Euteleostomi</taxon>
        <taxon>Actinopterygii</taxon>
        <taxon>Neopterygii</taxon>
        <taxon>Teleostei</taxon>
        <taxon>Anguilliformes</taxon>
        <taxon>Anguillidae</taxon>
        <taxon>Anguilla</taxon>
    </lineage>
</organism>
<sequence>MGKLFITVIFVRFPSNDLGPALYYYNFFKPAYKS</sequence>
<reference evidence="1" key="2">
    <citation type="journal article" date="2015" name="Fish Shellfish Immunol.">
        <title>Early steps in the European eel (Anguilla anguilla)-Vibrio vulnificus interaction in the gills: Role of the RtxA13 toxin.</title>
        <authorList>
            <person name="Callol A."/>
            <person name="Pajuelo D."/>
            <person name="Ebbesson L."/>
            <person name="Teles M."/>
            <person name="MacKenzie S."/>
            <person name="Amaro C."/>
        </authorList>
    </citation>
    <scope>NUCLEOTIDE SEQUENCE</scope>
</reference>